<dbReference type="NCBIfam" id="TIGR01409">
    <property type="entry name" value="TAT_signal_seq"/>
    <property type="match status" value="1"/>
</dbReference>
<evidence type="ECO:0000256" key="1">
    <source>
        <dbReference type="ARBA" id="ARBA00010609"/>
    </source>
</evidence>
<dbReference type="Proteomes" id="UP000294543">
    <property type="component" value="Unassembled WGS sequence"/>
</dbReference>
<evidence type="ECO:0000256" key="8">
    <source>
        <dbReference type="ARBA" id="ARBA00043090"/>
    </source>
</evidence>
<gene>
    <name evidence="12" type="ORF">E1294_07345</name>
</gene>
<dbReference type="OrthoDB" id="345021at2"/>
<evidence type="ECO:0000256" key="5">
    <source>
        <dbReference type="ARBA" id="ARBA00038978"/>
    </source>
</evidence>
<comment type="subunit">
    <text evidence="2">Monomer.</text>
</comment>
<keyword evidence="4" id="KW-0560">Oxidoreductase</keyword>
<comment type="similarity">
    <text evidence="1">Belongs to the multicopper oxidase family.</text>
</comment>
<comment type="caution">
    <text evidence="12">The sequence shown here is derived from an EMBL/GenBank/DDBJ whole genome shotgun (WGS) entry which is preliminary data.</text>
</comment>
<name>A0A4R4X1K2_9ACTN</name>
<organism evidence="12 13">
    <name type="scientific">Nonomuraea diastatica</name>
    <dbReference type="NCBI Taxonomy" id="1848329"/>
    <lineage>
        <taxon>Bacteria</taxon>
        <taxon>Bacillati</taxon>
        <taxon>Actinomycetota</taxon>
        <taxon>Actinomycetes</taxon>
        <taxon>Streptosporangiales</taxon>
        <taxon>Streptosporangiaceae</taxon>
        <taxon>Nonomuraea</taxon>
    </lineage>
</organism>
<keyword evidence="3" id="KW-0479">Metal-binding</keyword>
<proteinExistence type="inferred from homology"/>
<evidence type="ECO:0000313" key="12">
    <source>
        <dbReference type="EMBL" id="TDD24053.1"/>
    </source>
</evidence>
<dbReference type="Gene3D" id="2.60.40.420">
    <property type="entry name" value="Cupredoxins - blue copper proteins"/>
    <property type="match status" value="3"/>
</dbReference>
<feature type="domain" description="Plastocyanin-like" evidence="11">
    <location>
        <begin position="73"/>
        <end position="136"/>
    </location>
</feature>
<dbReference type="InterPro" id="IPR002355">
    <property type="entry name" value="Cu_oxidase_Cu_BS"/>
</dbReference>
<dbReference type="InterPro" id="IPR011707">
    <property type="entry name" value="Cu-oxidase-like_N"/>
</dbReference>
<dbReference type="InterPro" id="IPR011706">
    <property type="entry name" value="Cu-oxidase_C"/>
</dbReference>
<dbReference type="PANTHER" id="PTHR48267">
    <property type="entry name" value="CUPREDOXIN SUPERFAMILY PROTEIN"/>
    <property type="match status" value="1"/>
</dbReference>
<dbReference type="PROSITE" id="PS51318">
    <property type="entry name" value="TAT"/>
    <property type="match status" value="1"/>
</dbReference>
<reference evidence="12 13" key="1">
    <citation type="submission" date="2019-03" db="EMBL/GenBank/DDBJ databases">
        <title>Draft genome sequences of novel Actinobacteria.</title>
        <authorList>
            <person name="Sahin N."/>
            <person name="Ay H."/>
            <person name="Saygin H."/>
        </authorList>
    </citation>
    <scope>NUCLEOTIDE SEQUENCE [LARGE SCALE GENOMIC DNA]</scope>
    <source>
        <strain evidence="12 13">KC712</strain>
    </source>
</reference>
<evidence type="ECO:0000313" key="13">
    <source>
        <dbReference type="Proteomes" id="UP000294543"/>
    </source>
</evidence>
<accession>A0A4R4X1K2</accession>
<evidence type="ECO:0000259" key="10">
    <source>
        <dbReference type="Pfam" id="PF07731"/>
    </source>
</evidence>
<sequence length="515" mass="56247">MSGGLSRRRFLGLAGAGAAALAIPGCGRLTAERAGAVLTSRLPLPRPFTTTLPVPGVARPADGDTAYALTQQAAQVEIIPGTRTEVWGYDGTFPGPTFDVRSGRPITVAITNKLPVPTATHLHGGVTPPQSDGYPTHLVVSEKHAAHFAPGSHLDHGRLTTGRFVHEYPLDQPAATLWYHDHRMDFTGPQVYRGLAGMFVVRDDVDDALPLPKGDKDIPLLICDRAFEADGSFRYPSADPTLLGRPGVEGPYHQGVEGDVILVNGAPWPELDVEATRYRFRLLNASNARRYELRLDPPPPDGSPFTQIGSDAGLLAAPQGLDRVPLAGAERSDVVIDFGAYPIGTRITLVNSLDTGTAGRVMRFHVARRGTEDSRVPARLADVQPLTPAQAVRRRRFDFRLSGPGEHGSRWTINGRPFDPARALATPRLGSTELWTFTSDFHHPVHVHLGHFQVHRRNGRPPSLADAGWKDTVDVRPYEVVEVLVRFTGYRGRYVLHCHNLEHEDMAMMANFDVV</sequence>
<comment type="catalytic activity">
    <reaction evidence="9">
        <text>4 Cu(+) + O2 + 4 H(+) = 4 Cu(2+) + 2 H2O</text>
        <dbReference type="Rhea" id="RHEA:30083"/>
        <dbReference type="ChEBI" id="CHEBI:15377"/>
        <dbReference type="ChEBI" id="CHEBI:15378"/>
        <dbReference type="ChEBI" id="CHEBI:15379"/>
        <dbReference type="ChEBI" id="CHEBI:29036"/>
        <dbReference type="ChEBI" id="CHEBI:49552"/>
        <dbReference type="EC" id="1.16.3.4"/>
    </reaction>
    <physiologicalReaction direction="left-to-right" evidence="9">
        <dbReference type="Rhea" id="RHEA:30084"/>
    </physiologicalReaction>
</comment>
<dbReference type="PROSITE" id="PS00080">
    <property type="entry name" value="MULTICOPPER_OXIDASE2"/>
    <property type="match status" value="1"/>
</dbReference>
<dbReference type="Pfam" id="PF07732">
    <property type="entry name" value="Cu-oxidase_3"/>
    <property type="match status" value="2"/>
</dbReference>
<dbReference type="Pfam" id="PF07731">
    <property type="entry name" value="Cu-oxidase_2"/>
    <property type="match status" value="1"/>
</dbReference>
<evidence type="ECO:0000256" key="3">
    <source>
        <dbReference type="ARBA" id="ARBA00022723"/>
    </source>
</evidence>
<dbReference type="SUPFAM" id="SSF49503">
    <property type="entry name" value="Cupredoxins"/>
    <property type="match status" value="3"/>
</dbReference>
<evidence type="ECO:0000259" key="11">
    <source>
        <dbReference type="Pfam" id="PF07732"/>
    </source>
</evidence>
<evidence type="ECO:0000256" key="6">
    <source>
        <dbReference type="ARBA" id="ARBA00041027"/>
    </source>
</evidence>
<protein>
    <recommendedName>
        <fullName evidence="6">Multicopper oxidase CueO</fullName>
        <ecNumber evidence="5">1.16.3.4</ecNumber>
    </recommendedName>
    <alternativeName>
        <fullName evidence="7">Copper efflux oxidase</fullName>
    </alternativeName>
    <alternativeName>
        <fullName evidence="8">Cuprous oxidase</fullName>
    </alternativeName>
</protein>
<evidence type="ECO:0000256" key="2">
    <source>
        <dbReference type="ARBA" id="ARBA00011245"/>
    </source>
</evidence>
<dbReference type="InterPro" id="IPR045087">
    <property type="entry name" value="Cu-oxidase_fam"/>
</dbReference>
<evidence type="ECO:0000256" key="9">
    <source>
        <dbReference type="ARBA" id="ARBA00048092"/>
    </source>
</evidence>
<dbReference type="EMBL" id="SMKP01000014">
    <property type="protein sequence ID" value="TDD24053.1"/>
    <property type="molecule type" value="Genomic_DNA"/>
</dbReference>
<dbReference type="EC" id="1.16.3.4" evidence="5"/>
<dbReference type="InterPro" id="IPR019546">
    <property type="entry name" value="TAT_signal_bac_arc"/>
</dbReference>
<dbReference type="PANTHER" id="PTHR48267:SF1">
    <property type="entry name" value="BILIRUBIN OXIDASE"/>
    <property type="match status" value="1"/>
</dbReference>
<keyword evidence="13" id="KW-1185">Reference proteome</keyword>
<dbReference type="GO" id="GO:0016491">
    <property type="term" value="F:oxidoreductase activity"/>
    <property type="evidence" value="ECO:0007669"/>
    <property type="project" value="UniProtKB-KW"/>
</dbReference>
<evidence type="ECO:0000256" key="7">
    <source>
        <dbReference type="ARBA" id="ARBA00042896"/>
    </source>
</evidence>
<dbReference type="InterPro" id="IPR008972">
    <property type="entry name" value="Cupredoxin"/>
</dbReference>
<dbReference type="AlphaFoldDB" id="A0A4R4X1K2"/>
<evidence type="ECO:0000256" key="4">
    <source>
        <dbReference type="ARBA" id="ARBA00023002"/>
    </source>
</evidence>
<feature type="domain" description="Plastocyanin-like" evidence="11">
    <location>
        <begin position="163"/>
        <end position="204"/>
    </location>
</feature>
<dbReference type="GO" id="GO:0005507">
    <property type="term" value="F:copper ion binding"/>
    <property type="evidence" value="ECO:0007669"/>
    <property type="project" value="InterPro"/>
</dbReference>
<dbReference type="RefSeq" id="WP_132506070.1">
    <property type="nucleotide sequence ID" value="NZ_SMKP01000014.1"/>
</dbReference>
<dbReference type="InterPro" id="IPR006311">
    <property type="entry name" value="TAT_signal"/>
</dbReference>
<feature type="domain" description="Plastocyanin-like" evidence="10">
    <location>
        <begin position="409"/>
        <end position="514"/>
    </location>
</feature>